<dbReference type="Gene3D" id="3.40.50.1000">
    <property type="entry name" value="HAD superfamily/HAD-like"/>
    <property type="match status" value="1"/>
</dbReference>
<dbReference type="PANTHER" id="PTHR43434:SF1">
    <property type="entry name" value="PHOSPHOGLYCOLATE PHOSPHATASE"/>
    <property type="match status" value="1"/>
</dbReference>
<organism evidence="1 2">
    <name type="scientific">Pseudomassariella vexata</name>
    <dbReference type="NCBI Taxonomy" id="1141098"/>
    <lineage>
        <taxon>Eukaryota</taxon>
        <taxon>Fungi</taxon>
        <taxon>Dikarya</taxon>
        <taxon>Ascomycota</taxon>
        <taxon>Pezizomycotina</taxon>
        <taxon>Sordariomycetes</taxon>
        <taxon>Xylariomycetidae</taxon>
        <taxon>Amphisphaeriales</taxon>
        <taxon>Pseudomassariaceae</taxon>
        <taxon>Pseudomassariella</taxon>
    </lineage>
</organism>
<dbReference type="PANTHER" id="PTHR43434">
    <property type="entry name" value="PHOSPHOGLYCOLATE PHOSPHATASE"/>
    <property type="match status" value="1"/>
</dbReference>
<gene>
    <name evidence="1" type="ORF">BCR38DRAFT_340151</name>
</gene>
<dbReference type="InterPro" id="IPR036412">
    <property type="entry name" value="HAD-like_sf"/>
</dbReference>
<dbReference type="SUPFAM" id="SSF56784">
    <property type="entry name" value="HAD-like"/>
    <property type="match status" value="1"/>
</dbReference>
<sequence length="239" mass="25894">MPSVKLVIFDFEGTLFDTQRSISHCIKLTFDALLPSKAPSEPKVHRLISSGAGLMQTFKSLHPDPSSLDEEKWTATYRAIYAKHGQPLIAAFTGTKELLTALRQRGILAAIISNKGVAAVSTALKNNGMENSIPEDLIIGDKTPGATRKPDSGSYVNVLLPALKARGHGDFDPASVLVVGDTMTDIKFAANIRARSVWCRYGYGNRVECEKLIPNFAVSSLKGVITILDLENDEPPRSA</sequence>
<reference evidence="1 2" key="1">
    <citation type="submission" date="2016-07" db="EMBL/GenBank/DDBJ databases">
        <title>Pervasive Adenine N6-methylation of Active Genes in Fungi.</title>
        <authorList>
            <consortium name="DOE Joint Genome Institute"/>
            <person name="Mondo S.J."/>
            <person name="Dannebaum R.O."/>
            <person name="Kuo R.C."/>
            <person name="Labutti K."/>
            <person name="Haridas S."/>
            <person name="Kuo A."/>
            <person name="Salamov A."/>
            <person name="Ahrendt S.R."/>
            <person name="Lipzen A."/>
            <person name="Sullivan W."/>
            <person name="Andreopoulos W.B."/>
            <person name="Clum A."/>
            <person name="Lindquist E."/>
            <person name="Daum C."/>
            <person name="Ramamoorthy G.K."/>
            <person name="Gryganskyi A."/>
            <person name="Culley D."/>
            <person name="Magnuson J.K."/>
            <person name="James T.Y."/>
            <person name="O'Malley M.A."/>
            <person name="Stajich J.E."/>
            <person name="Spatafora J.W."/>
            <person name="Visel A."/>
            <person name="Grigoriev I.V."/>
        </authorList>
    </citation>
    <scope>NUCLEOTIDE SEQUENCE [LARGE SCALE GENOMIC DNA]</scope>
    <source>
        <strain evidence="1 2">CBS 129021</strain>
    </source>
</reference>
<dbReference type="GeneID" id="63771969"/>
<dbReference type="STRING" id="1141098.A0A1Y2E2U9"/>
<keyword evidence="1" id="KW-0378">Hydrolase</keyword>
<name>A0A1Y2E2U9_9PEZI</name>
<dbReference type="GO" id="GO:0006281">
    <property type="term" value="P:DNA repair"/>
    <property type="evidence" value="ECO:0007669"/>
    <property type="project" value="TreeGrafter"/>
</dbReference>
<dbReference type="RefSeq" id="XP_040716741.1">
    <property type="nucleotide sequence ID" value="XM_040855757.1"/>
</dbReference>
<dbReference type="EMBL" id="MCFJ01000005">
    <property type="protein sequence ID" value="ORY65777.1"/>
    <property type="molecule type" value="Genomic_DNA"/>
</dbReference>
<dbReference type="Gene3D" id="1.10.150.240">
    <property type="entry name" value="Putative phosphatase, domain 2"/>
    <property type="match status" value="1"/>
</dbReference>
<dbReference type="InParanoid" id="A0A1Y2E2U9"/>
<dbReference type="InterPro" id="IPR041492">
    <property type="entry name" value="HAD_2"/>
</dbReference>
<evidence type="ECO:0000313" key="1">
    <source>
        <dbReference type="EMBL" id="ORY65777.1"/>
    </source>
</evidence>
<dbReference type="InterPro" id="IPR050155">
    <property type="entry name" value="HAD-like_hydrolase_sf"/>
</dbReference>
<dbReference type="AlphaFoldDB" id="A0A1Y2E2U9"/>
<dbReference type="GO" id="GO:0008967">
    <property type="term" value="F:phosphoglycolate phosphatase activity"/>
    <property type="evidence" value="ECO:0007669"/>
    <property type="project" value="TreeGrafter"/>
</dbReference>
<dbReference type="SFLD" id="SFLDS00003">
    <property type="entry name" value="Haloacid_Dehalogenase"/>
    <property type="match status" value="1"/>
</dbReference>
<dbReference type="Pfam" id="PF13419">
    <property type="entry name" value="HAD_2"/>
    <property type="match status" value="1"/>
</dbReference>
<dbReference type="Proteomes" id="UP000193689">
    <property type="component" value="Unassembled WGS sequence"/>
</dbReference>
<protein>
    <submittedName>
        <fullName evidence="1">Putative haloacid dehalogenase-like hydrolase</fullName>
    </submittedName>
</protein>
<dbReference type="InterPro" id="IPR023214">
    <property type="entry name" value="HAD_sf"/>
</dbReference>
<dbReference type="OrthoDB" id="47007at2759"/>
<proteinExistence type="predicted"/>
<dbReference type="InterPro" id="IPR023198">
    <property type="entry name" value="PGP-like_dom2"/>
</dbReference>
<evidence type="ECO:0000313" key="2">
    <source>
        <dbReference type="Proteomes" id="UP000193689"/>
    </source>
</evidence>
<accession>A0A1Y2E2U9</accession>
<dbReference type="SFLD" id="SFLDG01129">
    <property type="entry name" value="C1.5:_HAD__Beta-PGM__Phosphata"/>
    <property type="match status" value="1"/>
</dbReference>
<comment type="caution">
    <text evidence="1">The sequence shown here is derived from an EMBL/GenBank/DDBJ whole genome shotgun (WGS) entry which is preliminary data.</text>
</comment>
<keyword evidence="2" id="KW-1185">Reference proteome</keyword>